<dbReference type="PROSITE" id="PS00092">
    <property type="entry name" value="N6_MTASE"/>
    <property type="match status" value="1"/>
</dbReference>
<dbReference type="RefSeq" id="WP_115585664.1">
    <property type="nucleotide sequence ID" value="NZ_CP025544.1"/>
</dbReference>
<dbReference type="InterPro" id="IPR004556">
    <property type="entry name" value="HemK-like"/>
</dbReference>
<dbReference type="NCBIfam" id="TIGR00536">
    <property type="entry name" value="hemK_fam"/>
    <property type="match status" value="1"/>
</dbReference>
<dbReference type="Proteomes" id="UP000254834">
    <property type="component" value="Chromosome"/>
</dbReference>
<dbReference type="Pfam" id="PF17827">
    <property type="entry name" value="PrmC_N"/>
    <property type="match status" value="1"/>
</dbReference>
<dbReference type="SUPFAM" id="SSF53335">
    <property type="entry name" value="S-adenosyl-L-methionine-dependent methyltransferases"/>
    <property type="match status" value="1"/>
</dbReference>
<dbReference type="InterPro" id="IPR007848">
    <property type="entry name" value="Small_mtfrase_dom"/>
</dbReference>
<dbReference type="InterPro" id="IPR050320">
    <property type="entry name" value="N5-glutamine_MTase"/>
</dbReference>
<evidence type="ECO:0000313" key="9">
    <source>
        <dbReference type="Proteomes" id="UP000254834"/>
    </source>
</evidence>
<dbReference type="AlphaFoldDB" id="A0A345ZBI2"/>
<evidence type="ECO:0000313" key="8">
    <source>
        <dbReference type="EMBL" id="AXK60649.1"/>
    </source>
</evidence>
<accession>A0A345ZBI2</accession>
<keyword evidence="2 8" id="KW-0489">Methyltransferase</keyword>
<feature type="domain" description="Release factor glutamine methyltransferase N-terminal" evidence="7">
    <location>
        <begin position="16"/>
        <end position="68"/>
    </location>
</feature>
<evidence type="ECO:0000256" key="4">
    <source>
        <dbReference type="ARBA" id="ARBA00022691"/>
    </source>
</evidence>
<dbReference type="InterPro" id="IPR040758">
    <property type="entry name" value="PrmC_N"/>
</dbReference>
<dbReference type="KEGG" id="cdes:C0J27_02730"/>
<evidence type="ECO:0000256" key="1">
    <source>
        <dbReference type="ARBA" id="ARBA00012771"/>
    </source>
</evidence>
<dbReference type="PANTHER" id="PTHR18895">
    <property type="entry name" value="HEMK METHYLTRANSFERASE"/>
    <property type="match status" value="1"/>
</dbReference>
<dbReference type="GO" id="GO:0003676">
    <property type="term" value="F:nucleic acid binding"/>
    <property type="evidence" value="ECO:0007669"/>
    <property type="project" value="InterPro"/>
</dbReference>
<name>A0A345ZBI2_9BACT</name>
<dbReference type="Gene3D" id="3.40.50.150">
    <property type="entry name" value="Vaccinia Virus protein VP39"/>
    <property type="match status" value="1"/>
</dbReference>
<dbReference type="PANTHER" id="PTHR18895:SF74">
    <property type="entry name" value="MTRF1L RELEASE FACTOR GLUTAMINE METHYLTRANSFERASE"/>
    <property type="match status" value="1"/>
</dbReference>
<keyword evidence="3 8" id="KW-0808">Transferase</keyword>
<keyword evidence="9" id="KW-1185">Reference proteome</keyword>
<feature type="domain" description="Methyltransferase small" evidence="6">
    <location>
        <begin position="107"/>
        <end position="189"/>
    </location>
</feature>
<evidence type="ECO:0000256" key="3">
    <source>
        <dbReference type="ARBA" id="ARBA00022679"/>
    </source>
</evidence>
<dbReference type="GO" id="GO:0032259">
    <property type="term" value="P:methylation"/>
    <property type="evidence" value="ECO:0007669"/>
    <property type="project" value="UniProtKB-KW"/>
</dbReference>
<dbReference type="NCBIfam" id="TIGR03534">
    <property type="entry name" value="RF_mod_PrmC"/>
    <property type="match status" value="1"/>
</dbReference>
<evidence type="ECO:0000259" key="6">
    <source>
        <dbReference type="Pfam" id="PF05175"/>
    </source>
</evidence>
<dbReference type="OrthoDB" id="9800643at2"/>
<comment type="catalytic activity">
    <reaction evidence="5">
        <text>L-glutaminyl-[peptide chain release factor] + S-adenosyl-L-methionine = N(5)-methyl-L-glutaminyl-[peptide chain release factor] + S-adenosyl-L-homocysteine + H(+)</text>
        <dbReference type="Rhea" id="RHEA:42896"/>
        <dbReference type="Rhea" id="RHEA-COMP:10271"/>
        <dbReference type="Rhea" id="RHEA-COMP:10272"/>
        <dbReference type="ChEBI" id="CHEBI:15378"/>
        <dbReference type="ChEBI" id="CHEBI:30011"/>
        <dbReference type="ChEBI" id="CHEBI:57856"/>
        <dbReference type="ChEBI" id="CHEBI:59789"/>
        <dbReference type="ChEBI" id="CHEBI:61891"/>
        <dbReference type="EC" id="2.1.1.297"/>
    </reaction>
</comment>
<evidence type="ECO:0000259" key="7">
    <source>
        <dbReference type="Pfam" id="PF17827"/>
    </source>
</evidence>
<dbReference type="InterPro" id="IPR002052">
    <property type="entry name" value="DNA_methylase_N6_adenine_CS"/>
</dbReference>
<protein>
    <recommendedName>
        <fullName evidence="1">peptide chain release factor N(5)-glutamine methyltransferase</fullName>
        <ecNumber evidence="1">2.1.1.297</ecNumber>
    </recommendedName>
</protein>
<keyword evidence="4" id="KW-0949">S-adenosyl-L-methionine</keyword>
<proteinExistence type="predicted"/>
<dbReference type="CDD" id="cd02440">
    <property type="entry name" value="AdoMet_MTases"/>
    <property type="match status" value="1"/>
</dbReference>
<dbReference type="InterPro" id="IPR019874">
    <property type="entry name" value="RF_methyltr_PrmC"/>
</dbReference>
<evidence type="ECO:0000256" key="5">
    <source>
        <dbReference type="ARBA" id="ARBA00048391"/>
    </source>
</evidence>
<gene>
    <name evidence="8" type="primary">prmC</name>
    <name evidence="8" type="ORF">C0J27_02730</name>
</gene>
<evidence type="ECO:0000256" key="2">
    <source>
        <dbReference type="ARBA" id="ARBA00022603"/>
    </source>
</evidence>
<dbReference type="InterPro" id="IPR029063">
    <property type="entry name" value="SAM-dependent_MTases_sf"/>
</dbReference>
<reference evidence="8 9" key="1">
    <citation type="submission" date="2017-12" db="EMBL/GenBank/DDBJ databases">
        <title>Chromulinavorax destructans is a abundant pathogen of dominant heterotrophic picoflagllates.</title>
        <authorList>
            <person name="Deeg C.M."/>
            <person name="Zimmer M."/>
            <person name="Suttle C.A."/>
        </authorList>
    </citation>
    <scope>NUCLEOTIDE SEQUENCE [LARGE SCALE GENOMIC DNA]</scope>
    <source>
        <strain evidence="8 9">SeV1</strain>
    </source>
</reference>
<dbReference type="Pfam" id="PF05175">
    <property type="entry name" value="MTS"/>
    <property type="match status" value="1"/>
</dbReference>
<sequence>MNKLILQITQATSLSTQQAWWLLEHVTKKNRTQLEYNPHELSDDEQAQLAHYVQEVAVKHKPLAYILGFVPFLDLELIVQPPTLIPRPETEAWVHEVICMLKETNIENLRILDLGTGSGCIGLSLAQALPLAQVYCLDIAQSAVDLAAKNAQKNNILNVRFLQSDLFAQLPQGLEFDLIVSNPPYIDPAVQLDKSVAAWEDHGALFAINKGIQIIEQIIQQAHHHLKKNDALNYQLIMEIDASQGDIVQKLLETYNFKNIQIKKDQFDRDRTAWAQ</sequence>
<dbReference type="GO" id="GO:0102559">
    <property type="term" value="F:peptide chain release factor N(5)-glutamine methyltransferase activity"/>
    <property type="evidence" value="ECO:0007669"/>
    <property type="project" value="UniProtKB-EC"/>
</dbReference>
<organism evidence="8 9">
    <name type="scientific">Candidatus Chromulinivorax destructor</name>
    <dbReference type="NCBI Taxonomy" id="2066483"/>
    <lineage>
        <taxon>Bacteria</taxon>
        <taxon>Candidatus Babelota</taxon>
        <taxon>Candidatus Babeliae</taxon>
        <taxon>Candidatus Babeliales</taxon>
        <taxon>Candidatus Chromulinivoraceae</taxon>
        <taxon>Candidatus Chromulinivorax</taxon>
    </lineage>
</organism>
<dbReference type="EMBL" id="CP025544">
    <property type="protein sequence ID" value="AXK60649.1"/>
    <property type="molecule type" value="Genomic_DNA"/>
</dbReference>
<dbReference type="EC" id="2.1.1.297" evidence="1"/>
<dbReference type="Gene3D" id="1.10.8.10">
    <property type="entry name" value="DNA helicase RuvA subunit, C-terminal domain"/>
    <property type="match status" value="1"/>
</dbReference>